<protein>
    <submittedName>
        <fullName evidence="3">Acyltransferase family protein</fullName>
    </submittedName>
</protein>
<organism evidence="3 4">
    <name type="scientific">Spirosoma arboris</name>
    <dbReference type="NCBI Taxonomy" id="2682092"/>
    <lineage>
        <taxon>Bacteria</taxon>
        <taxon>Pseudomonadati</taxon>
        <taxon>Bacteroidota</taxon>
        <taxon>Cytophagia</taxon>
        <taxon>Cytophagales</taxon>
        <taxon>Cytophagaceae</taxon>
        <taxon>Spirosoma</taxon>
    </lineage>
</organism>
<accession>A0A7K1SET2</accession>
<evidence type="ECO:0000256" key="1">
    <source>
        <dbReference type="SAM" id="Phobius"/>
    </source>
</evidence>
<feature type="transmembrane region" description="Helical" evidence="1">
    <location>
        <begin position="259"/>
        <end position="276"/>
    </location>
</feature>
<name>A0A7K1SET2_9BACT</name>
<dbReference type="RefSeq" id="WP_157586965.1">
    <property type="nucleotide sequence ID" value="NZ_WPIN01000007.1"/>
</dbReference>
<feature type="transmembrane region" description="Helical" evidence="1">
    <location>
        <begin position="288"/>
        <end position="308"/>
    </location>
</feature>
<keyword evidence="3" id="KW-0808">Transferase</keyword>
<dbReference type="AlphaFoldDB" id="A0A7K1SET2"/>
<keyword evidence="1" id="KW-0472">Membrane</keyword>
<proteinExistence type="predicted"/>
<dbReference type="EMBL" id="WPIN01000007">
    <property type="protein sequence ID" value="MVM32228.1"/>
    <property type="molecule type" value="Genomic_DNA"/>
</dbReference>
<feature type="transmembrane region" description="Helical" evidence="1">
    <location>
        <begin position="74"/>
        <end position="91"/>
    </location>
</feature>
<evidence type="ECO:0000313" key="3">
    <source>
        <dbReference type="EMBL" id="MVM32228.1"/>
    </source>
</evidence>
<evidence type="ECO:0000313" key="4">
    <source>
        <dbReference type="Proteomes" id="UP000436006"/>
    </source>
</evidence>
<evidence type="ECO:0000259" key="2">
    <source>
        <dbReference type="Pfam" id="PF01757"/>
    </source>
</evidence>
<feature type="transmembrane region" description="Helical" evidence="1">
    <location>
        <begin position="7"/>
        <end position="26"/>
    </location>
</feature>
<feature type="transmembrane region" description="Helical" evidence="1">
    <location>
        <begin position="137"/>
        <end position="160"/>
    </location>
</feature>
<keyword evidence="4" id="KW-1185">Reference proteome</keyword>
<feature type="domain" description="Acyltransferase 3" evidence="2">
    <location>
        <begin position="6"/>
        <end position="305"/>
    </location>
</feature>
<dbReference type="GO" id="GO:0016747">
    <property type="term" value="F:acyltransferase activity, transferring groups other than amino-acyl groups"/>
    <property type="evidence" value="ECO:0007669"/>
    <property type="project" value="InterPro"/>
</dbReference>
<dbReference type="Proteomes" id="UP000436006">
    <property type="component" value="Unassembled WGS sequence"/>
</dbReference>
<sequence length="335" mass="38269">MNQRNGGIDVFRFLGACLVFLCHSIYSEYLPTLNLLGLLGRWVVPFFFLVSGYYFQKSYATRPVQAFTKTAKNLLFVTLFVNLFYLLFAILTEETIQPLISYFTLLTGTYFHLWFLTSMVLGYAVLWFLLRNKLDRLLPYAIVGSLLVVLVFMPYNYLLGLKPHPIYARSLLSIPFLCIGFLISKHALEGKVSKLIAYLLIGVGIVIQLGEVRFLSSIMPDAARINFLVGTLPLSVGIFLLSLRLSISPDHWLSYYGRRYSFPLYLYHPVVNLGLQRIFDKTMVMGEFMYWISPLVGLGVCIMLLVGLDKFTPAIFRALCGDFSRPRYKVEEKSA</sequence>
<comment type="caution">
    <text evidence="3">The sequence shown here is derived from an EMBL/GenBank/DDBJ whole genome shotgun (WGS) entry which is preliminary data.</text>
</comment>
<dbReference type="InterPro" id="IPR002656">
    <property type="entry name" value="Acyl_transf_3_dom"/>
</dbReference>
<keyword evidence="1" id="KW-0812">Transmembrane</keyword>
<feature type="transmembrane region" description="Helical" evidence="1">
    <location>
        <begin position="32"/>
        <end position="54"/>
    </location>
</feature>
<feature type="transmembrane region" description="Helical" evidence="1">
    <location>
        <begin position="166"/>
        <end position="183"/>
    </location>
</feature>
<reference evidence="3 4" key="1">
    <citation type="submission" date="2019-12" db="EMBL/GenBank/DDBJ databases">
        <title>Spirosoma sp. HMF4905 genome sequencing and assembly.</title>
        <authorList>
            <person name="Kang H."/>
            <person name="Cha I."/>
            <person name="Kim H."/>
            <person name="Joh K."/>
        </authorList>
    </citation>
    <scope>NUCLEOTIDE SEQUENCE [LARGE SCALE GENOMIC DNA]</scope>
    <source>
        <strain evidence="3 4">HMF4905</strain>
    </source>
</reference>
<dbReference type="Pfam" id="PF01757">
    <property type="entry name" value="Acyl_transf_3"/>
    <property type="match status" value="1"/>
</dbReference>
<gene>
    <name evidence="3" type="ORF">GO755_19425</name>
</gene>
<feature type="transmembrane region" description="Helical" evidence="1">
    <location>
        <begin position="111"/>
        <end position="130"/>
    </location>
</feature>
<keyword evidence="1" id="KW-1133">Transmembrane helix</keyword>
<keyword evidence="3" id="KW-0012">Acyltransferase</keyword>
<feature type="transmembrane region" description="Helical" evidence="1">
    <location>
        <begin position="195"/>
        <end position="215"/>
    </location>
</feature>
<feature type="transmembrane region" description="Helical" evidence="1">
    <location>
        <begin position="227"/>
        <end position="247"/>
    </location>
</feature>